<evidence type="ECO:0000313" key="3">
    <source>
        <dbReference type="Proteomes" id="UP000518266"/>
    </source>
</evidence>
<name>A0A7J5Z7G0_DISMA</name>
<feature type="compositionally biased region" description="Basic and acidic residues" evidence="1">
    <location>
        <begin position="33"/>
        <end position="47"/>
    </location>
</feature>
<comment type="caution">
    <text evidence="2">The sequence shown here is derived from an EMBL/GenBank/DDBJ whole genome shotgun (WGS) entry which is preliminary data.</text>
</comment>
<evidence type="ECO:0000256" key="1">
    <source>
        <dbReference type="SAM" id="MobiDB-lite"/>
    </source>
</evidence>
<feature type="compositionally biased region" description="Basic and acidic residues" evidence="1">
    <location>
        <begin position="223"/>
        <end position="234"/>
    </location>
</feature>
<protein>
    <submittedName>
        <fullName evidence="2">Uncharacterized protein</fullName>
    </submittedName>
</protein>
<dbReference type="Proteomes" id="UP000518266">
    <property type="component" value="Unassembled WGS sequence"/>
</dbReference>
<organism evidence="2 3">
    <name type="scientific">Dissostichus mawsoni</name>
    <name type="common">Antarctic cod</name>
    <dbReference type="NCBI Taxonomy" id="36200"/>
    <lineage>
        <taxon>Eukaryota</taxon>
        <taxon>Metazoa</taxon>
        <taxon>Chordata</taxon>
        <taxon>Craniata</taxon>
        <taxon>Vertebrata</taxon>
        <taxon>Euteleostomi</taxon>
        <taxon>Actinopterygii</taxon>
        <taxon>Neopterygii</taxon>
        <taxon>Teleostei</taxon>
        <taxon>Neoteleostei</taxon>
        <taxon>Acanthomorphata</taxon>
        <taxon>Eupercaria</taxon>
        <taxon>Perciformes</taxon>
        <taxon>Notothenioidei</taxon>
        <taxon>Nototheniidae</taxon>
        <taxon>Dissostichus</taxon>
    </lineage>
</organism>
<feature type="region of interest" description="Disordered" evidence="1">
    <location>
        <begin position="1"/>
        <end position="59"/>
    </location>
</feature>
<feature type="region of interest" description="Disordered" evidence="1">
    <location>
        <begin position="215"/>
        <end position="239"/>
    </location>
</feature>
<proteinExistence type="predicted"/>
<dbReference type="AlphaFoldDB" id="A0A7J5Z7G0"/>
<keyword evidence="3" id="KW-1185">Reference proteome</keyword>
<dbReference type="OrthoDB" id="365640at2759"/>
<evidence type="ECO:0000313" key="2">
    <source>
        <dbReference type="EMBL" id="KAF3857453.1"/>
    </source>
</evidence>
<dbReference type="EMBL" id="JAAKFY010000005">
    <property type="protein sequence ID" value="KAF3857453.1"/>
    <property type="molecule type" value="Genomic_DNA"/>
</dbReference>
<gene>
    <name evidence="2" type="ORF">F7725_009312</name>
</gene>
<reference evidence="2 3" key="1">
    <citation type="submission" date="2020-03" db="EMBL/GenBank/DDBJ databases">
        <title>Dissostichus mawsoni Genome sequencing and assembly.</title>
        <authorList>
            <person name="Park H."/>
        </authorList>
    </citation>
    <scope>NUCLEOTIDE SEQUENCE [LARGE SCALE GENOMIC DNA]</scope>
    <source>
        <strain evidence="2">DM0001</strain>
        <tissue evidence="2">Muscle</tissue>
    </source>
</reference>
<feature type="region of interest" description="Disordered" evidence="1">
    <location>
        <begin position="262"/>
        <end position="300"/>
    </location>
</feature>
<accession>A0A7J5Z7G0</accession>
<sequence length="300" mass="33301">MGGTYFTARQKKNNSKERPAEVQWNSTCNTSQRETEEQQSQREDAKGKGRNHRGKSERKICQTMNNLPAAASRDSQQEGGFCSTEGVQLDHHDNGINNLLFRSLRLPLNTAQLPLLKDGYANKKQPMTEYQERFLPPISHKSFVTNSKQKGPYHPLKGTSAETTSLRKVYVTHKAVPLPPMALPPPPPPKDHRRGNHILSCDTWPLDVVEVEVMEEGESDGADGGRPRSPESRTEPPCLLGRRSQKEAVKLLMRNFERDLPCQLVPEGPTEESGGLGAEPGETFSPGENAAGTLKVKVEM</sequence>